<dbReference type="PROSITE" id="PS00915">
    <property type="entry name" value="PI3_4_KINASE_1"/>
    <property type="match status" value="1"/>
</dbReference>
<dbReference type="GeneID" id="19013696"/>
<evidence type="ECO:0000256" key="4">
    <source>
        <dbReference type="ARBA" id="ARBA00022777"/>
    </source>
</evidence>
<dbReference type="GO" id="GO:0005524">
    <property type="term" value="F:ATP binding"/>
    <property type="evidence" value="ECO:0007669"/>
    <property type="project" value="UniProtKB-UniRule"/>
</dbReference>
<dbReference type="InterPro" id="IPR016024">
    <property type="entry name" value="ARM-type_fold"/>
</dbReference>
<dbReference type="Gene3D" id="2.60.40.150">
    <property type="entry name" value="C2 domain"/>
    <property type="match status" value="1"/>
</dbReference>
<protein>
    <recommendedName>
        <fullName evidence="1">phosphatidylinositol 3-kinase</fullName>
        <ecNumber evidence="1">2.7.1.137</ecNumber>
    </recommendedName>
</protein>
<dbReference type="SMART" id="SM00145">
    <property type="entry name" value="PI3Ka"/>
    <property type="match status" value="1"/>
</dbReference>
<dbReference type="GO" id="GO:0000407">
    <property type="term" value="C:phagophore assembly site"/>
    <property type="evidence" value="ECO:0007669"/>
    <property type="project" value="TreeGrafter"/>
</dbReference>
<dbReference type="Gene3D" id="1.10.1070.11">
    <property type="entry name" value="Phosphatidylinositol 3-/4-kinase, catalytic domain"/>
    <property type="match status" value="1"/>
</dbReference>
<dbReference type="EMBL" id="FO082270">
    <property type="protein sequence ID" value="CCO66876.1"/>
    <property type="molecule type" value="Genomic_DNA"/>
</dbReference>
<dbReference type="InterPro" id="IPR035892">
    <property type="entry name" value="C2_domain_sf"/>
</dbReference>
<dbReference type="PROSITE" id="PS50290">
    <property type="entry name" value="PI3_4_KINASE_3"/>
    <property type="match status" value="1"/>
</dbReference>
<dbReference type="GO" id="GO:0034271">
    <property type="term" value="C:phosphatidylinositol 3-kinase complex, class III, type I"/>
    <property type="evidence" value="ECO:0007669"/>
    <property type="project" value="TreeGrafter"/>
</dbReference>
<feature type="compositionally biased region" description="Low complexity" evidence="8">
    <location>
        <begin position="180"/>
        <end position="191"/>
    </location>
</feature>
<feature type="domain" description="C2 PI3K-type" evidence="11">
    <location>
        <begin position="19"/>
        <end position="225"/>
    </location>
</feature>
<evidence type="ECO:0000259" key="9">
    <source>
        <dbReference type="PROSITE" id="PS50290"/>
    </source>
</evidence>
<evidence type="ECO:0000256" key="1">
    <source>
        <dbReference type="ARBA" id="ARBA00012073"/>
    </source>
</evidence>
<dbReference type="InterPro" id="IPR042236">
    <property type="entry name" value="PI3K_accessory_sf"/>
</dbReference>
<evidence type="ECO:0000256" key="2">
    <source>
        <dbReference type="ARBA" id="ARBA00022679"/>
    </source>
</evidence>
<dbReference type="InterPro" id="IPR008290">
    <property type="entry name" value="PI3K_Vps34"/>
</dbReference>
<proteinExistence type="inferred from homology"/>
<dbReference type="SMART" id="SM00146">
    <property type="entry name" value="PI3Kc"/>
    <property type="match status" value="1"/>
</dbReference>
<keyword evidence="13" id="KW-1185">Reference proteome</keyword>
<dbReference type="Pfam" id="PF00613">
    <property type="entry name" value="PI3Ka"/>
    <property type="match status" value="1"/>
</dbReference>
<dbReference type="SUPFAM" id="SSF48371">
    <property type="entry name" value="ARM repeat"/>
    <property type="match status" value="1"/>
</dbReference>
<dbReference type="AlphaFoldDB" id="K8FF73"/>
<dbReference type="Proteomes" id="UP000198341">
    <property type="component" value="Chromosome 9"/>
</dbReference>
<dbReference type="InterPro" id="IPR018936">
    <property type="entry name" value="PI3/4_kinase_CS"/>
</dbReference>
<dbReference type="CDD" id="cd00896">
    <property type="entry name" value="PI3Kc_III"/>
    <property type="match status" value="1"/>
</dbReference>
<dbReference type="InterPro" id="IPR036940">
    <property type="entry name" value="PI3/4_kinase_cat_sf"/>
</dbReference>
<name>K8FF73_9CHLO</name>
<evidence type="ECO:0000313" key="12">
    <source>
        <dbReference type="EMBL" id="CCO66876.1"/>
    </source>
</evidence>
<feature type="region of interest" description="Disordered" evidence="8">
    <location>
        <begin position="116"/>
        <end position="148"/>
    </location>
</feature>
<dbReference type="Gene3D" id="3.30.1010.10">
    <property type="entry name" value="Phosphatidylinositol 3-kinase Catalytic Subunit, Chain A, domain 4"/>
    <property type="match status" value="1"/>
</dbReference>
<keyword evidence="4 6" id="KW-0418">Kinase</keyword>
<dbReference type="Gene3D" id="1.25.40.70">
    <property type="entry name" value="Phosphatidylinositol 3-kinase, accessory domain (PIK)"/>
    <property type="match status" value="1"/>
</dbReference>
<accession>K8FF73</accession>
<dbReference type="PROSITE" id="PS51547">
    <property type="entry name" value="C2_PI3K"/>
    <property type="match status" value="1"/>
</dbReference>
<dbReference type="Pfam" id="PF00792">
    <property type="entry name" value="PI3K_C2"/>
    <property type="match status" value="1"/>
</dbReference>
<dbReference type="PROSITE" id="PS51545">
    <property type="entry name" value="PIK_HELICAL"/>
    <property type="match status" value="1"/>
</dbReference>
<dbReference type="InterPro" id="IPR057756">
    <property type="entry name" value="PI3-kinase_type3/VPS34_cat"/>
</dbReference>
<dbReference type="STRING" id="41875.K8FF73"/>
<evidence type="ECO:0000256" key="5">
    <source>
        <dbReference type="ARBA" id="ARBA00022840"/>
    </source>
</evidence>
<keyword evidence="5 6" id="KW-0067">ATP-binding</keyword>
<dbReference type="InterPro" id="IPR001263">
    <property type="entry name" value="PI3K_accessory_dom"/>
</dbReference>
<sequence length="872" mass="98438">MATSSSSAPSERVYRSCDVSTSVTIDVSGLHGRFAASEGEKKEVLVGVRILSSSATNSNSNNQENFTELTTSTSTRTSLYQNGCAIFQETIGFPMKVNDLPSDSVLELSLVDCNHHNQKSRTQPRIGEKQPNRGAGGGTRTRNKNNERDLSVIGYARIRLFDEATGKLVQGQKRLPLQLSSSSSSSPSSSSRTSELFNAGGETNTNISSSPQEESTTEKELIVFTEELERFEEMLSKYERGEVPHVSWLDKMTFSRIQEMRKARLEELEEMSCYVELHVEFPTYALPIIFSEEVVSDSVNKSRKKNWESLVWLIDEEIAIETQNPSEIMHYELTRSHGREVVDKDLKPNAGEKARLAIAMSSPITRKMDMDTQNLLWKFRYSLSSDPRALTKFLKSVDWNDKDETKAAIGLMHQWTPIGPAAALELLTPHFKNIDVRSYAVGVLSRAEDDEILVYLLQLVQALRYEPSDDSVLSRFLISRALKNEVLASFLYWFLVVGFENPSFERRAMATHQMFEQACHDLGPKGTQQWIALKRQGVLIERLTSITVDILNLRGARKVERLRAILNGQGIGTELTYFTHNIPHLLDPLISLTGINSEESFVFKSALSPLKLAFRDINDETQNVIFKRGDDCRQDQLCVQLIQLIDKLWKRENLDLRLTTYRVLATSTEIGLIEFVKSSAIADILKEHDSLRAYIAIHNPDPKGPGGCTMQSMQNFVKSCAGYSVITYLLGVGDRHLDNLMLTKDGKLFHIDFGYMMGRDPKISPPSIKISKEMVDCLGEFMDDYKRYCVEAYNLLRKPHCVTLILNLFELMADSDLPDLRGDAGAKLEAKFAIDLDDEAAGTHFIQEIQRSMNALFDPLFERIHAVAQRMR</sequence>
<feature type="domain" description="PIK helical" evidence="10">
    <location>
        <begin position="343"/>
        <end position="518"/>
    </location>
</feature>
<feature type="compositionally biased region" description="Polar residues" evidence="8">
    <location>
        <begin position="192"/>
        <end position="214"/>
    </location>
</feature>
<evidence type="ECO:0000256" key="3">
    <source>
        <dbReference type="ARBA" id="ARBA00022741"/>
    </source>
</evidence>
<dbReference type="GO" id="GO:0005768">
    <property type="term" value="C:endosome"/>
    <property type="evidence" value="ECO:0007669"/>
    <property type="project" value="TreeGrafter"/>
</dbReference>
<keyword evidence="2 6" id="KW-0808">Transferase</keyword>
<dbReference type="GO" id="GO:0016303">
    <property type="term" value="F:1-phosphatidylinositol-3-kinase activity"/>
    <property type="evidence" value="ECO:0007669"/>
    <property type="project" value="UniProtKB-EC"/>
</dbReference>
<dbReference type="eggNOG" id="KOG0906">
    <property type="taxonomic scope" value="Eukaryota"/>
</dbReference>
<dbReference type="RefSeq" id="XP_007511316.1">
    <property type="nucleotide sequence ID" value="XM_007511254.1"/>
</dbReference>
<dbReference type="EC" id="2.7.1.137" evidence="1"/>
<dbReference type="CDD" id="cd00870">
    <property type="entry name" value="PI3Ka_III"/>
    <property type="match status" value="1"/>
</dbReference>
<evidence type="ECO:0000256" key="8">
    <source>
        <dbReference type="SAM" id="MobiDB-lite"/>
    </source>
</evidence>
<dbReference type="InterPro" id="IPR015433">
    <property type="entry name" value="PI3/4_kinase"/>
</dbReference>
<dbReference type="Pfam" id="PF00454">
    <property type="entry name" value="PI3_PI4_kinase"/>
    <property type="match status" value="1"/>
</dbReference>
<dbReference type="InterPro" id="IPR002420">
    <property type="entry name" value="PI3K-type_C2_dom"/>
</dbReference>
<evidence type="ECO:0000259" key="10">
    <source>
        <dbReference type="PROSITE" id="PS51545"/>
    </source>
</evidence>
<dbReference type="OrthoDB" id="67688at2759"/>
<dbReference type="FunFam" id="3.30.1010.10:FF:000002">
    <property type="entry name" value="Phosphatidylinositol 3-kinase catalytic subunit type 3"/>
    <property type="match status" value="1"/>
</dbReference>
<dbReference type="SUPFAM" id="SSF56112">
    <property type="entry name" value="Protein kinase-like (PK-like)"/>
    <property type="match status" value="1"/>
</dbReference>
<organism evidence="12 13">
    <name type="scientific">Bathycoccus prasinos</name>
    <dbReference type="NCBI Taxonomy" id="41875"/>
    <lineage>
        <taxon>Eukaryota</taxon>
        <taxon>Viridiplantae</taxon>
        <taxon>Chlorophyta</taxon>
        <taxon>Mamiellophyceae</taxon>
        <taxon>Mamiellales</taxon>
        <taxon>Bathycoccaceae</taxon>
        <taxon>Bathycoccus</taxon>
    </lineage>
</organism>
<evidence type="ECO:0000256" key="7">
    <source>
        <dbReference type="PROSITE-ProRule" id="PRU00880"/>
    </source>
</evidence>
<dbReference type="GO" id="GO:0006897">
    <property type="term" value="P:endocytosis"/>
    <property type="evidence" value="ECO:0007669"/>
    <property type="project" value="TreeGrafter"/>
</dbReference>
<dbReference type="GO" id="GO:0005777">
    <property type="term" value="C:peroxisome"/>
    <property type="evidence" value="ECO:0007669"/>
    <property type="project" value="TreeGrafter"/>
</dbReference>
<evidence type="ECO:0000259" key="11">
    <source>
        <dbReference type="PROSITE" id="PS51547"/>
    </source>
</evidence>
<feature type="region of interest" description="Disordered" evidence="8">
    <location>
        <begin position="177"/>
        <end position="219"/>
    </location>
</feature>
<reference evidence="12 13" key="1">
    <citation type="submission" date="2011-10" db="EMBL/GenBank/DDBJ databases">
        <authorList>
            <person name="Genoscope - CEA"/>
        </authorList>
    </citation>
    <scope>NUCLEOTIDE SEQUENCE [LARGE SCALE GENOMIC DNA]</scope>
    <source>
        <strain evidence="12 13">RCC 1105</strain>
    </source>
</reference>
<dbReference type="GO" id="GO:0034272">
    <property type="term" value="C:phosphatidylinositol 3-kinase complex, class III, type II"/>
    <property type="evidence" value="ECO:0007669"/>
    <property type="project" value="TreeGrafter"/>
</dbReference>
<dbReference type="GO" id="GO:0000045">
    <property type="term" value="P:autophagosome assembly"/>
    <property type="evidence" value="ECO:0007669"/>
    <property type="project" value="TreeGrafter"/>
</dbReference>
<evidence type="ECO:0000256" key="6">
    <source>
        <dbReference type="PIRNR" id="PIRNR000587"/>
    </source>
</evidence>
<comment type="similarity">
    <text evidence="6 7">Belongs to the PI3/PI4-kinase family.</text>
</comment>
<gene>
    <name evidence="12" type="ORF">Bathy09g01890</name>
</gene>
<dbReference type="KEGG" id="bpg:Bathy09g01890"/>
<dbReference type="SUPFAM" id="SSF49562">
    <property type="entry name" value="C2 domain (Calcium/lipid-binding domain, CaLB)"/>
    <property type="match status" value="1"/>
</dbReference>
<dbReference type="InterPro" id="IPR000403">
    <property type="entry name" value="PI3/4_kinase_cat_dom"/>
</dbReference>
<dbReference type="PROSITE" id="PS00916">
    <property type="entry name" value="PI3_4_KINASE_2"/>
    <property type="match status" value="1"/>
</dbReference>
<keyword evidence="3 6" id="KW-0547">Nucleotide-binding</keyword>
<feature type="domain" description="PI3K/PI4K catalytic" evidence="9">
    <location>
        <begin position="596"/>
        <end position="857"/>
    </location>
</feature>
<dbReference type="GO" id="GO:0048015">
    <property type="term" value="P:phosphatidylinositol-mediated signaling"/>
    <property type="evidence" value="ECO:0007669"/>
    <property type="project" value="TreeGrafter"/>
</dbReference>
<dbReference type="PANTHER" id="PTHR10048:SF7">
    <property type="entry name" value="PHOSPHATIDYLINOSITOL 3-KINASE CATALYTIC SUBUNIT TYPE 3"/>
    <property type="match status" value="1"/>
</dbReference>
<dbReference type="InterPro" id="IPR011009">
    <property type="entry name" value="Kinase-like_dom_sf"/>
</dbReference>
<evidence type="ECO:0000313" key="13">
    <source>
        <dbReference type="Proteomes" id="UP000198341"/>
    </source>
</evidence>
<dbReference type="PIRSF" id="PIRSF000587">
    <property type="entry name" value="PI3K_Vps34"/>
    <property type="match status" value="1"/>
</dbReference>
<dbReference type="PANTHER" id="PTHR10048">
    <property type="entry name" value="PHOSPHATIDYLINOSITOL KINASE"/>
    <property type="match status" value="1"/>
</dbReference>